<evidence type="ECO:0000313" key="3">
    <source>
        <dbReference type="EMBL" id="MBO8194896.1"/>
    </source>
</evidence>
<dbReference type="SUPFAM" id="SSF56747">
    <property type="entry name" value="Prim-pol domain"/>
    <property type="match status" value="1"/>
</dbReference>
<comment type="caution">
    <text evidence="3">The sequence shown here is derived from an EMBL/GenBank/DDBJ whole genome shotgun (WGS) entry which is preliminary data.</text>
</comment>
<dbReference type="EMBL" id="JADKMA010000153">
    <property type="protein sequence ID" value="MBO8194896.1"/>
    <property type="molecule type" value="Genomic_DNA"/>
</dbReference>
<evidence type="ECO:0000313" key="4">
    <source>
        <dbReference type="Proteomes" id="UP001519064"/>
    </source>
</evidence>
<dbReference type="RefSeq" id="WP_209241997.1">
    <property type="nucleotide sequence ID" value="NZ_JADKMA010000153.1"/>
</dbReference>
<keyword evidence="1" id="KW-0378">Hydrolase</keyword>
<name>A0ABS3XHW7_9ACTN</name>
<dbReference type="Pfam" id="PF09250">
    <property type="entry name" value="Prim-Pol"/>
    <property type="match status" value="1"/>
</dbReference>
<gene>
    <name evidence="3" type="ORF">ITI46_25035</name>
</gene>
<feature type="domain" description="DNA primase/polymerase bifunctional N-terminal" evidence="2">
    <location>
        <begin position="13"/>
        <end position="192"/>
    </location>
</feature>
<dbReference type="CDD" id="cd04859">
    <property type="entry name" value="Prim_Pol"/>
    <property type="match status" value="1"/>
</dbReference>
<dbReference type="InterPro" id="IPR015330">
    <property type="entry name" value="DNA_primase/pol_bifunc_N"/>
</dbReference>
<dbReference type="Proteomes" id="UP001519064">
    <property type="component" value="Unassembled WGS sequence"/>
</dbReference>
<dbReference type="SMART" id="SM00943">
    <property type="entry name" value="Prim-Pol"/>
    <property type="match status" value="1"/>
</dbReference>
<evidence type="ECO:0000259" key="2">
    <source>
        <dbReference type="SMART" id="SM00943"/>
    </source>
</evidence>
<dbReference type="PANTHER" id="PTHR35372">
    <property type="entry name" value="ATP BINDING PROTEIN-RELATED"/>
    <property type="match status" value="1"/>
</dbReference>
<proteinExistence type="predicted"/>
<protein>
    <submittedName>
        <fullName evidence="3">Bifunctional DNA primase/polymerase</fullName>
    </submittedName>
</protein>
<keyword evidence="4" id="KW-1185">Reference proteome</keyword>
<evidence type="ECO:0000256" key="1">
    <source>
        <dbReference type="ARBA" id="ARBA00022801"/>
    </source>
</evidence>
<dbReference type="PANTHER" id="PTHR35372:SF2">
    <property type="entry name" value="SF3 HELICASE DOMAIN-CONTAINING PROTEIN"/>
    <property type="match status" value="1"/>
</dbReference>
<dbReference type="InterPro" id="IPR051620">
    <property type="entry name" value="ORF904-like_C"/>
</dbReference>
<reference evidence="3 4" key="1">
    <citation type="submission" date="2020-11" db="EMBL/GenBank/DDBJ databases">
        <title>Streptomyces spirodelae sp. nov., isolated from duckweed.</title>
        <authorList>
            <person name="Saimee Y."/>
            <person name="Duangmal K."/>
        </authorList>
    </citation>
    <scope>NUCLEOTIDE SEQUENCE [LARGE SCALE GENOMIC DNA]</scope>
    <source>
        <strain evidence="3 4">S16-07</strain>
    </source>
</reference>
<accession>A0ABS3XHW7</accession>
<sequence>MPETAPCALLSAALDAAARGWHVLPLRPGTKRPALHGEGACPRSGPCATGHAKWEQRATTDPQRIRRAWSAGPFNVGIATGPSGLVVIDLDVPKDESKKDTPDGVNSFMALCERAGEPVPTTYTVRTPSGGLHLYYGAPDSLRLSNTARKLGPGIDTRAWGGYVVAPGSNVQGHPYTVLDPNAQVKPLPAWLRQWLAPTPSEPCSVRVNVPRNASAYASAALRNETANVATAPEGTRNAALTRAARALGRLVASGDLPRDQVEEALKQAGATAGLLPRECGPVITSALNWSIAHNPRGTVA</sequence>
<organism evidence="3 4">
    <name type="scientific">Streptomyces oryzae</name>
    <dbReference type="NCBI Taxonomy" id="1434886"/>
    <lineage>
        <taxon>Bacteria</taxon>
        <taxon>Bacillati</taxon>
        <taxon>Actinomycetota</taxon>
        <taxon>Actinomycetes</taxon>
        <taxon>Kitasatosporales</taxon>
        <taxon>Streptomycetaceae</taxon>
        <taxon>Streptomyces</taxon>
    </lineage>
</organism>